<protein>
    <submittedName>
        <fullName evidence="1">Uncharacterized protein</fullName>
    </submittedName>
</protein>
<evidence type="ECO:0000313" key="1">
    <source>
        <dbReference type="EMBL" id="BDZ55734.1"/>
    </source>
</evidence>
<gene>
    <name evidence="1" type="ORF">GCM10025870_28070</name>
</gene>
<evidence type="ECO:0000313" key="2">
    <source>
        <dbReference type="Proteomes" id="UP001321477"/>
    </source>
</evidence>
<reference evidence="2" key="1">
    <citation type="journal article" date="2019" name="Int. J. Syst. Evol. Microbiol.">
        <title>The Global Catalogue of Microorganisms (GCM) 10K type strain sequencing project: providing services to taxonomists for standard genome sequencing and annotation.</title>
        <authorList>
            <consortium name="The Broad Institute Genomics Platform"/>
            <consortium name="The Broad Institute Genome Sequencing Center for Infectious Disease"/>
            <person name="Wu L."/>
            <person name="Ma J."/>
        </authorList>
    </citation>
    <scope>NUCLEOTIDE SEQUENCE [LARGE SCALE GENOMIC DNA]</scope>
    <source>
        <strain evidence="2">NBRC 109019</strain>
    </source>
</reference>
<dbReference type="EMBL" id="AP027734">
    <property type="protein sequence ID" value="BDZ55734.1"/>
    <property type="molecule type" value="Genomic_DNA"/>
</dbReference>
<accession>A0ABM8H4N7</accession>
<proteinExistence type="predicted"/>
<organism evidence="1 2">
    <name type="scientific">Agromyces marinus</name>
    <dbReference type="NCBI Taxonomy" id="1389020"/>
    <lineage>
        <taxon>Bacteria</taxon>
        <taxon>Bacillati</taxon>
        <taxon>Actinomycetota</taxon>
        <taxon>Actinomycetes</taxon>
        <taxon>Micrococcales</taxon>
        <taxon>Microbacteriaceae</taxon>
        <taxon>Agromyces</taxon>
    </lineage>
</organism>
<dbReference type="Proteomes" id="UP001321477">
    <property type="component" value="Chromosome"/>
</dbReference>
<sequence>MARRTARARRALALIRFDDAPRTRIELSTTHPGGLPQFISGKSTLLSSLIRDELALRNARLAAAEITQKGVELRSVRGIDSVHLAIGLASWRRGDDDFLAPVLLRPLAIRRYGRDFELKLKGQPYLNPALARELHEQFQITLDADAFVALAITNGVFKPQPVIDRLRGLTSHLSGFHVAPRLVVSSFAEVGPAMGADASRLEHPVIDAIAGNPNARALLTRRSDPPVIVPQDERPPSTDRLLLDADAEQEEVIARIERATPSW</sequence>
<name>A0ABM8H4N7_9MICO</name>
<keyword evidence="2" id="KW-1185">Reference proteome</keyword>